<feature type="binding site" evidence="11">
    <location>
        <position position="164"/>
    </location>
    <ligand>
        <name>NAD(+)</name>
        <dbReference type="ChEBI" id="CHEBI:57540"/>
    </ligand>
</feature>
<dbReference type="SUPFAM" id="SSF51735">
    <property type="entry name" value="NAD(P)-binding Rossmann-fold domains"/>
    <property type="match status" value="1"/>
</dbReference>
<proteinExistence type="inferred from homology"/>
<evidence type="ECO:0000256" key="1">
    <source>
        <dbReference type="ARBA" id="ARBA00005194"/>
    </source>
</evidence>
<dbReference type="OrthoDB" id="9803628at2"/>
<feature type="binding site" evidence="11">
    <location>
        <begin position="193"/>
        <end position="197"/>
    </location>
    <ligand>
        <name>NAD(+)</name>
        <dbReference type="ChEBI" id="CHEBI:57540"/>
    </ligand>
</feature>
<dbReference type="PIRSF" id="PIRSF000094">
    <property type="entry name" value="Enoyl-ACP_rdct"/>
    <property type="match status" value="1"/>
</dbReference>
<keyword evidence="7" id="KW-0443">Lipid metabolism</keyword>
<dbReference type="PANTHER" id="PTHR43159">
    <property type="entry name" value="ENOYL-[ACYL-CARRIER-PROTEIN] REDUCTASE"/>
    <property type="match status" value="1"/>
</dbReference>
<dbReference type="EC" id="1.3.1.9" evidence="9"/>
<reference evidence="12 13" key="1">
    <citation type="submission" date="2017-03" db="EMBL/GenBank/DDBJ databases">
        <title>Complete genome sequence of Candidatus 'Thiodictyon syntrophicum' sp. nov. strain Cad16T, a photolithoautotroph purple sulfur bacterium isolated from an alpine meromictic lake.</title>
        <authorList>
            <person name="Luedin S.M."/>
            <person name="Pothier J.F."/>
            <person name="Danza F."/>
            <person name="Storelli N."/>
            <person name="Wittwer M."/>
            <person name="Tonolla M."/>
        </authorList>
    </citation>
    <scope>NUCLEOTIDE SEQUENCE [LARGE SCALE GENOMIC DNA]</scope>
    <source>
        <strain evidence="12 13">Cad16T</strain>
    </source>
</reference>
<comment type="similarity">
    <text evidence="2 9">Belongs to the short-chain dehydrogenases/reductases (SDR) family. FabI subfamily.</text>
</comment>
<comment type="catalytic activity">
    <reaction evidence="9">
        <text>a 2,3-saturated acyl-[ACP] + NAD(+) = a (2E)-enoyl-[ACP] + NADH + H(+)</text>
        <dbReference type="Rhea" id="RHEA:10240"/>
        <dbReference type="Rhea" id="RHEA-COMP:9925"/>
        <dbReference type="Rhea" id="RHEA-COMP:9926"/>
        <dbReference type="ChEBI" id="CHEBI:15378"/>
        <dbReference type="ChEBI" id="CHEBI:57540"/>
        <dbReference type="ChEBI" id="CHEBI:57945"/>
        <dbReference type="ChEBI" id="CHEBI:78784"/>
        <dbReference type="ChEBI" id="CHEBI:78785"/>
        <dbReference type="EC" id="1.3.1.9"/>
    </reaction>
</comment>
<evidence type="ECO:0000256" key="11">
    <source>
        <dbReference type="PIRSR" id="PIRSR000094-3"/>
    </source>
</evidence>
<feature type="binding site" evidence="10">
    <location>
        <position position="95"/>
    </location>
    <ligand>
        <name>substrate</name>
    </ligand>
</feature>
<dbReference type="FunFam" id="1.10.8.400:FF:000001">
    <property type="entry name" value="Enoyl-[acyl-carrier-protein] reductase [NADH]"/>
    <property type="match status" value="1"/>
</dbReference>
<evidence type="ECO:0000256" key="7">
    <source>
        <dbReference type="ARBA" id="ARBA00023098"/>
    </source>
</evidence>
<evidence type="ECO:0000256" key="5">
    <source>
        <dbReference type="ARBA" id="ARBA00023002"/>
    </source>
</evidence>
<evidence type="ECO:0000313" key="12">
    <source>
        <dbReference type="EMBL" id="AUB81795.1"/>
    </source>
</evidence>
<dbReference type="Gene3D" id="1.10.8.400">
    <property type="entry name" value="Enoyl acyl carrier protein reductase"/>
    <property type="match status" value="1"/>
</dbReference>
<evidence type="ECO:0000256" key="4">
    <source>
        <dbReference type="ARBA" id="ARBA00022832"/>
    </source>
</evidence>
<keyword evidence="6 9" id="KW-0520">NAD</keyword>
<evidence type="ECO:0000256" key="3">
    <source>
        <dbReference type="ARBA" id="ARBA00022516"/>
    </source>
</evidence>
<dbReference type="GO" id="GO:0006633">
    <property type="term" value="P:fatty acid biosynthetic process"/>
    <property type="evidence" value="ECO:0007669"/>
    <property type="project" value="UniProtKB-UniPathway"/>
</dbReference>
<dbReference type="InterPro" id="IPR002347">
    <property type="entry name" value="SDR_fam"/>
</dbReference>
<accession>A0A2K8U8C3</accession>
<dbReference type="PANTHER" id="PTHR43159:SF2">
    <property type="entry name" value="ENOYL-[ACYL-CARRIER-PROTEIN] REDUCTASE [NADH], CHLOROPLASTIC"/>
    <property type="match status" value="1"/>
</dbReference>
<dbReference type="Proteomes" id="UP000232638">
    <property type="component" value="Chromosome"/>
</dbReference>
<keyword evidence="13" id="KW-1185">Reference proteome</keyword>
<dbReference type="RefSeq" id="WP_100919552.1">
    <property type="nucleotide sequence ID" value="NZ_CP020370.1"/>
</dbReference>
<dbReference type="EMBL" id="CP020370">
    <property type="protein sequence ID" value="AUB81795.1"/>
    <property type="molecule type" value="Genomic_DNA"/>
</dbReference>
<feature type="binding site" evidence="11">
    <location>
        <begin position="19"/>
        <end position="20"/>
    </location>
    <ligand>
        <name>NAD(+)</name>
        <dbReference type="ChEBI" id="CHEBI:57540"/>
    </ligand>
</feature>
<evidence type="ECO:0000256" key="9">
    <source>
        <dbReference type="PIRNR" id="PIRNR000094"/>
    </source>
</evidence>
<comment type="pathway">
    <text evidence="1">Lipid metabolism; fatty acid biosynthesis.</text>
</comment>
<organism evidence="12 13">
    <name type="scientific">Candidatus Thiodictyon syntrophicum</name>
    <dbReference type="NCBI Taxonomy" id="1166950"/>
    <lineage>
        <taxon>Bacteria</taxon>
        <taxon>Pseudomonadati</taxon>
        <taxon>Pseudomonadota</taxon>
        <taxon>Gammaproteobacteria</taxon>
        <taxon>Chromatiales</taxon>
        <taxon>Chromatiaceae</taxon>
        <taxon>Thiodictyon</taxon>
    </lineage>
</organism>
<feature type="binding site" evidence="11">
    <location>
        <position position="92"/>
    </location>
    <ligand>
        <name>NAD(+)</name>
        <dbReference type="ChEBI" id="CHEBI:57540"/>
    </ligand>
</feature>
<protein>
    <recommendedName>
        <fullName evidence="9">Enoyl-[acyl-carrier-protein] reductase [NADH]</fullName>
        <ecNumber evidence="9">1.3.1.9</ecNumber>
    </recommendedName>
</protein>
<dbReference type="Gene3D" id="3.40.50.720">
    <property type="entry name" value="NAD(P)-binding Rossmann-like Domain"/>
    <property type="match status" value="1"/>
</dbReference>
<evidence type="ECO:0000256" key="10">
    <source>
        <dbReference type="PIRSR" id="PIRSR000094-2"/>
    </source>
</evidence>
<dbReference type="PRINTS" id="PR00081">
    <property type="entry name" value="GDHRDH"/>
</dbReference>
<evidence type="ECO:0000313" key="13">
    <source>
        <dbReference type="Proteomes" id="UP000232638"/>
    </source>
</evidence>
<dbReference type="GO" id="GO:0004318">
    <property type="term" value="F:enoyl-[acyl-carrier-protein] reductase (NADH) activity"/>
    <property type="evidence" value="ECO:0007669"/>
    <property type="project" value="UniProtKB-EC"/>
</dbReference>
<evidence type="ECO:0000256" key="8">
    <source>
        <dbReference type="ARBA" id="ARBA00023160"/>
    </source>
</evidence>
<keyword evidence="4" id="KW-0276">Fatty acid metabolism</keyword>
<dbReference type="InterPro" id="IPR014358">
    <property type="entry name" value="Enoyl-ACP_Rdtase_NADH"/>
</dbReference>
<dbReference type="FunFam" id="3.40.50.720:FF:000054">
    <property type="entry name" value="Enoyl-[acyl-carrier-protein] reductase [NADH]"/>
    <property type="match status" value="1"/>
</dbReference>
<evidence type="ECO:0000256" key="2">
    <source>
        <dbReference type="ARBA" id="ARBA00009233"/>
    </source>
</evidence>
<name>A0A2K8U8C3_9GAMM</name>
<dbReference type="KEGG" id="tsy:THSYN_13045"/>
<feature type="binding site" evidence="11">
    <location>
        <position position="40"/>
    </location>
    <ligand>
        <name>NAD(+)</name>
        <dbReference type="ChEBI" id="CHEBI:57540"/>
    </ligand>
</feature>
<gene>
    <name evidence="12" type="ORF">THSYN_13045</name>
</gene>
<dbReference type="CDD" id="cd05372">
    <property type="entry name" value="ENR_SDR"/>
    <property type="match status" value="1"/>
</dbReference>
<dbReference type="AlphaFoldDB" id="A0A2K8U8C3"/>
<evidence type="ECO:0000256" key="6">
    <source>
        <dbReference type="ARBA" id="ARBA00023027"/>
    </source>
</evidence>
<feature type="binding site" evidence="11">
    <location>
        <position position="13"/>
    </location>
    <ligand>
        <name>NAD(+)</name>
        <dbReference type="ChEBI" id="CHEBI:57540"/>
    </ligand>
</feature>
<dbReference type="Pfam" id="PF13561">
    <property type="entry name" value="adh_short_C2"/>
    <property type="match status" value="1"/>
</dbReference>
<keyword evidence="8 9" id="KW-0275">Fatty acid biosynthesis</keyword>
<keyword evidence="3 9" id="KW-0444">Lipid biosynthesis</keyword>
<keyword evidence="5 9" id="KW-0560">Oxidoreductase</keyword>
<feature type="binding site" evidence="11">
    <location>
        <begin position="64"/>
        <end position="65"/>
    </location>
    <ligand>
        <name>NAD(+)</name>
        <dbReference type="ChEBI" id="CHEBI:57540"/>
    </ligand>
</feature>
<dbReference type="UniPathway" id="UPA00094"/>
<sequence length="258" mass="27514">MGFLQDKRVLITGLASNRSIAWGCAAAMRREGAQVALTYQNDKLRPRVEEMATQLGSDIALPLDVGSDRQIAQCFAALEQRWDGLDAIVHSIAYAPKHELDGDYVDALTREGFNTAHEISSYSFAALAKASRPLMAGRNGALLTMTFLGAQRAVPNYNVMGLAKASLEANVRYLAASLGPNGTRVNAISAGPIYTLAAAGISHFRSMLNQVEKHTPLRRNVTAEEVGNAAAFLCSDLASGITGDVLFVDTGFNILGLG</sequence>
<dbReference type="InterPro" id="IPR036291">
    <property type="entry name" value="NAD(P)-bd_dom_sf"/>
</dbReference>